<accession>A0A8T9CGX8</accession>
<name>A0A8T9CGX8_9HELO</name>
<comment type="caution">
    <text evidence="1">The sequence shown here is derived from an EMBL/GenBank/DDBJ whole genome shotgun (WGS) entry which is preliminary data.</text>
</comment>
<keyword evidence="2" id="KW-1185">Reference proteome</keyword>
<protein>
    <submittedName>
        <fullName evidence="1">Uncharacterized protein</fullName>
    </submittedName>
</protein>
<evidence type="ECO:0000313" key="1">
    <source>
        <dbReference type="EMBL" id="TVY84426.1"/>
    </source>
</evidence>
<dbReference type="OrthoDB" id="509124at2759"/>
<gene>
    <name evidence="1" type="ORF">LSUE1_G002659</name>
</gene>
<dbReference type="AlphaFoldDB" id="A0A8T9CGX8"/>
<organism evidence="1 2">
    <name type="scientific">Lachnellula suecica</name>
    <dbReference type="NCBI Taxonomy" id="602035"/>
    <lineage>
        <taxon>Eukaryota</taxon>
        <taxon>Fungi</taxon>
        <taxon>Dikarya</taxon>
        <taxon>Ascomycota</taxon>
        <taxon>Pezizomycotina</taxon>
        <taxon>Leotiomycetes</taxon>
        <taxon>Helotiales</taxon>
        <taxon>Lachnaceae</taxon>
        <taxon>Lachnellula</taxon>
    </lineage>
</organism>
<proteinExistence type="predicted"/>
<evidence type="ECO:0000313" key="2">
    <source>
        <dbReference type="Proteomes" id="UP000469558"/>
    </source>
</evidence>
<dbReference type="EMBL" id="QGMK01000085">
    <property type="protein sequence ID" value="TVY84426.1"/>
    <property type="molecule type" value="Genomic_DNA"/>
</dbReference>
<sequence>MHRQKKCAEWPQFLDRALTKVKKDNIRSIARVPASKTGPIEKGEKLDADFGFPMQVTVLENTPSMFEWAGQMLYLFLGEHTFGFEPSKITPGGTTFMNKEEFFRLMHYNDYEFAK</sequence>
<reference evidence="1 2" key="1">
    <citation type="submission" date="2018-05" db="EMBL/GenBank/DDBJ databases">
        <title>Genome sequencing and assembly of the regulated plant pathogen Lachnellula willkommii and related sister species for the development of diagnostic species identification markers.</title>
        <authorList>
            <person name="Giroux E."/>
            <person name="Bilodeau G."/>
        </authorList>
    </citation>
    <scope>NUCLEOTIDE SEQUENCE [LARGE SCALE GENOMIC DNA]</scope>
    <source>
        <strain evidence="1 2">CBS 268.59</strain>
    </source>
</reference>
<dbReference type="Proteomes" id="UP000469558">
    <property type="component" value="Unassembled WGS sequence"/>
</dbReference>